<feature type="compositionally biased region" description="Polar residues" evidence="1">
    <location>
        <begin position="22"/>
        <end position="36"/>
    </location>
</feature>
<evidence type="ECO:0000313" key="2">
    <source>
        <dbReference type="EMBL" id="JAD41752.1"/>
    </source>
</evidence>
<reference evidence="2" key="1">
    <citation type="submission" date="2014-09" db="EMBL/GenBank/DDBJ databases">
        <authorList>
            <person name="Magalhaes I.L.F."/>
            <person name="Oliveira U."/>
            <person name="Santos F.R."/>
            <person name="Vidigal T.H.D.A."/>
            <person name="Brescovit A.D."/>
            <person name="Santos A.J."/>
        </authorList>
    </citation>
    <scope>NUCLEOTIDE SEQUENCE</scope>
    <source>
        <tissue evidence="2">Shoot tissue taken approximately 20 cm above the soil surface</tissue>
    </source>
</reference>
<dbReference type="EMBL" id="GBRH01256143">
    <property type="protein sequence ID" value="JAD41752.1"/>
    <property type="molecule type" value="Transcribed_RNA"/>
</dbReference>
<sequence length="43" mass="4948">MPVYTQPLSMFNDCHLSGLRNHPSSSKEQNHASVHINQKLPRF</sequence>
<name>A0A0A9A3X6_ARUDO</name>
<accession>A0A0A9A3X6</accession>
<dbReference type="AlphaFoldDB" id="A0A0A9A3X6"/>
<evidence type="ECO:0000256" key="1">
    <source>
        <dbReference type="SAM" id="MobiDB-lite"/>
    </source>
</evidence>
<proteinExistence type="predicted"/>
<protein>
    <submittedName>
        <fullName evidence="2">Uncharacterized protein</fullName>
    </submittedName>
</protein>
<organism evidence="2">
    <name type="scientific">Arundo donax</name>
    <name type="common">Giant reed</name>
    <name type="synonym">Donax arundinaceus</name>
    <dbReference type="NCBI Taxonomy" id="35708"/>
    <lineage>
        <taxon>Eukaryota</taxon>
        <taxon>Viridiplantae</taxon>
        <taxon>Streptophyta</taxon>
        <taxon>Embryophyta</taxon>
        <taxon>Tracheophyta</taxon>
        <taxon>Spermatophyta</taxon>
        <taxon>Magnoliopsida</taxon>
        <taxon>Liliopsida</taxon>
        <taxon>Poales</taxon>
        <taxon>Poaceae</taxon>
        <taxon>PACMAD clade</taxon>
        <taxon>Arundinoideae</taxon>
        <taxon>Arundineae</taxon>
        <taxon>Arundo</taxon>
    </lineage>
</organism>
<reference evidence="2" key="2">
    <citation type="journal article" date="2015" name="Data Brief">
        <title>Shoot transcriptome of the giant reed, Arundo donax.</title>
        <authorList>
            <person name="Barrero R.A."/>
            <person name="Guerrero F.D."/>
            <person name="Moolhuijzen P."/>
            <person name="Goolsby J.A."/>
            <person name="Tidwell J."/>
            <person name="Bellgard S.E."/>
            <person name="Bellgard M.I."/>
        </authorList>
    </citation>
    <scope>NUCLEOTIDE SEQUENCE</scope>
    <source>
        <tissue evidence="2">Shoot tissue taken approximately 20 cm above the soil surface</tissue>
    </source>
</reference>
<feature type="region of interest" description="Disordered" evidence="1">
    <location>
        <begin position="19"/>
        <end position="43"/>
    </location>
</feature>